<dbReference type="Proteomes" id="UP000034539">
    <property type="component" value="Unassembled WGS sequence"/>
</dbReference>
<dbReference type="Pfam" id="PF00173">
    <property type="entry name" value="Cyt-b5"/>
    <property type="match status" value="1"/>
</dbReference>
<dbReference type="InterPro" id="IPR036400">
    <property type="entry name" value="Cyt_B5-like_heme/steroid_sf"/>
</dbReference>
<feature type="domain" description="Cytochrome b5 heme-binding" evidence="2">
    <location>
        <begin position="33"/>
        <end position="105"/>
    </location>
</feature>
<evidence type="ECO:0000256" key="1">
    <source>
        <dbReference type="ARBA" id="ARBA00038357"/>
    </source>
</evidence>
<dbReference type="GO" id="GO:0012505">
    <property type="term" value="C:endomembrane system"/>
    <property type="evidence" value="ECO:0007669"/>
    <property type="project" value="TreeGrafter"/>
</dbReference>
<evidence type="ECO:0000313" key="3">
    <source>
        <dbReference type="EMBL" id="KKR31495.1"/>
    </source>
</evidence>
<dbReference type="EMBL" id="LBXN01000068">
    <property type="protein sequence ID" value="KKR31495.1"/>
    <property type="molecule type" value="Genomic_DNA"/>
</dbReference>
<dbReference type="GO" id="GO:0016020">
    <property type="term" value="C:membrane"/>
    <property type="evidence" value="ECO:0007669"/>
    <property type="project" value="TreeGrafter"/>
</dbReference>
<dbReference type="PANTHER" id="PTHR10281:SF76">
    <property type="entry name" value="CALCUTTA CUP-RELATED"/>
    <property type="match status" value="1"/>
</dbReference>
<comment type="caution">
    <text evidence="3">The sequence shown here is derived from an EMBL/GenBank/DDBJ whole genome shotgun (WGS) entry which is preliminary data.</text>
</comment>
<proteinExistence type="inferred from homology"/>
<dbReference type="PANTHER" id="PTHR10281">
    <property type="entry name" value="MEMBRANE-ASSOCIATED PROGESTERONE RECEPTOR COMPONENT-RELATED"/>
    <property type="match status" value="1"/>
</dbReference>
<evidence type="ECO:0000313" key="4">
    <source>
        <dbReference type="Proteomes" id="UP000034539"/>
    </source>
</evidence>
<gene>
    <name evidence="3" type="ORF">UT63_C0068G0005</name>
</gene>
<dbReference type="SUPFAM" id="SSF55856">
    <property type="entry name" value="Cytochrome b5-like heme/steroid binding domain"/>
    <property type="match status" value="1"/>
</dbReference>
<dbReference type="Gene3D" id="3.10.120.10">
    <property type="entry name" value="Cytochrome b5-like heme/steroid binding domain"/>
    <property type="match status" value="1"/>
</dbReference>
<dbReference type="AlphaFoldDB" id="A0A0G0S9Q2"/>
<reference evidence="3 4" key="1">
    <citation type="journal article" date="2015" name="Nature">
        <title>rRNA introns, odd ribosomes, and small enigmatic genomes across a large radiation of phyla.</title>
        <authorList>
            <person name="Brown C.T."/>
            <person name="Hug L.A."/>
            <person name="Thomas B.C."/>
            <person name="Sharon I."/>
            <person name="Castelle C.J."/>
            <person name="Singh A."/>
            <person name="Wilkins M.J."/>
            <person name="Williams K.H."/>
            <person name="Banfield J.F."/>
        </authorList>
    </citation>
    <scope>NUCLEOTIDE SEQUENCE [LARGE SCALE GENOMIC DNA]</scope>
</reference>
<sequence length="110" mass="12381">MINNVVFLVVLVFAFSSQFTRTQTQKSEETKVFKVSELSKFNGTDPNKPIYIAYNGEVYDVSGGRNFYKPGGTYHFLAGRDSTSELNIAGGAIIKRKYPVIGVLRDNYER</sequence>
<dbReference type="SMART" id="SM01117">
    <property type="entry name" value="Cyt-b5"/>
    <property type="match status" value="1"/>
</dbReference>
<accession>A0A0G0S9Q2</accession>
<dbReference type="InterPro" id="IPR050577">
    <property type="entry name" value="MAPR/NEUFC/NENF-like"/>
</dbReference>
<evidence type="ECO:0000259" key="2">
    <source>
        <dbReference type="SMART" id="SM01117"/>
    </source>
</evidence>
<comment type="similarity">
    <text evidence="1">Belongs to the cytochrome b5 family. MAPR subfamily.</text>
</comment>
<organism evidence="3 4">
    <name type="scientific">Candidatus Gottesmanbacteria bacterium GW2011_GWC2_39_8</name>
    <dbReference type="NCBI Taxonomy" id="1618450"/>
    <lineage>
        <taxon>Bacteria</taxon>
        <taxon>Candidatus Gottesmaniibacteriota</taxon>
    </lineage>
</organism>
<dbReference type="InterPro" id="IPR001199">
    <property type="entry name" value="Cyt_B5-like_heme/steroid-bd"/>
</dbReference>
<protein>
    <recommendedName>
        <fullName evidence="2">Cytochrome b5 heme-binding domain-containing protein</fullName>
    </recommendedName>
</protein>
<name>A0A0G0S9Q2_9BACT</name>